<feature type="compositionally biased region" description="Low complexity" evidence="1">
    <location>
        <begin position="449"/>
        <end position="466"/>
    </location>
</feature>
<dbReference type="eggNOG" id="KOG2354">
    <property type="taxonomic scope" value="Eukaryota"/>
</dbReference>
<feature type="region of interest" description="Disordered" evidence="1">
    <location>
        <begin position="234"/>
        <end position="281"/>
    </location>
</feature>
<accession>M7TIX9</accession>
<feature type="region of interest" description="Disordered" evidence="1">
    <location>
        <begin position="1"/>
        <end position="32"/>
    </location>
</feature>
<feature type="region of interest" description="Disordered" evidence="1">
    <location>
        <begin position="427"/>
        <end position="484"/>
    </location>
</feature>
<dbReference type="GO" id="GO:0042797">
    <property type="term" value="P:tRNA transcription by RNA polymerase III"/>
    <property type="evidence" value="ECO:0007669"/>
    <property type="project" value="TreeGrafter"/>
</dbReference>
<dbReference type="EMBL" id="KB706606">
    <property type="protein sequence ID" value="EMR66665.1"/>
    <property type="molecule type" value="Genomic_DNA"/>
</dbReference>
<evidence type="ECO:0000256" key="1">
    <source>
        <dbReference type="SAM" id="MobiDB-lite"/>
    </source>
</evidence>
<keyword evidence="3" id="KW-1185">Reference proteome</keyword>
<feature type="compositionally biased region" description="Gly residues" evidence="1">
    <location>
        <begin position="262"/>
        <end position="281"/>
    </location>
</feature>
<dbReference type="STRING" id="1287681.M7TIX9"/>
<dbReference type="InterPro" id="IPR006886">
    <property type="entry name" value="RNA_pol_III_Rpc5"/>
</dbReference>
<dbReference type="PANTHER" id="PTHR12069:SF0">
    <property type="entry name" value="DNA-DIRECTED RNA POLYMERASE III SUBUNIT RPC5"/>
    <property type="match status" value="1"/>
</dbReference>
<dbReference type="GO" id="GO:0005666">
    <property type="term" value="C:RNA polymerase III complex"/>
    <property type="evidence" value="ECO:0007669"/>
    <property type="project" value="TreeGrafter"/>
</dbReference>
<evidence type="ECO:0000313" key="2">
    <source>
        <dbReference type="EMBL" id="EMR66665.1"/>
    </source>
</evidence>
<name>M7TIX9_EUTLA</name>
<dbReference type="KEGG" id="ela:UCREL1_6352"/>
<keyword evidence="2" id="KW-0804">Transcription</keyword>
<feature type="compositionally biased region" description="Polar residues" evidence="1">
    <location>
        <begin position="1"/>
        <end position="11"/>
    </location>
</feature>
<organism evidence="2 3">
    <name type="scientific">Eutypa lata (strain UCR-EL1)</name>
    <name type="common">Grapevine dieback disease fungus</name>
    <name type="synonym">Eutypa armeniacae</name>
    <dbReference type="NCBI Taxonomy" id="1287681"/>
    <lineage>
        <taxon>Eukaryota</taxon>
        <taxon>Fungi</taxon>
        <taxon>Dikarya</taxon>
        <taxon>Ascomycota</taxon>
        <taxon>Pezizomycotina</taxon>
        <taxon>Sordariomycetes</taxon>
        <taxon>Xylariomycetidae</taxon>
        <taxon>Xylariales</taxon>
        <taxon>Diatrypaceae</taxon>
        <taxon>Eutypa</taxon>
    </lineage>
</organism>
<feature type="compositionally biased region" description="Low complexity" evidence="1">
    <location>
        <begin position="12"/>
        <end position="32"/>
    </location>
</feature>
<feature type="compositionally biased region" description="Low complexity" evidence="1">
    <location>
        <begin position="242"/>
        <end position="261"/>
    </location>
</feature>
<sequence length="484" mass="50125">MEEDSATQSSGTATEAIPPTNTTTTIDDSDPDPIIASYNVYTNPTLPTSHQLLILQQPNRKLSTLSDGQQRTDLNVSEVRLKPRTGMVEVDVPVSHSHADYDREKGLRWGSALQRSVAAKNGGSLGLAGGFGVGVPAGRGGGGGGKAGGGGRRGGGFNEEDMDMDMLADWSEAVRQDKVLRTQTLGGQYPLEAESNCRWMVGVFQGDQLHLTPATSLIHLRPQLHHLDAFAEQERLSRPREAGASAAAAPSSSSGAAAAAAGQGGKDGAAAGSSGGAGGGAAPRAITMTIKSASTNEIAQETMTDRLRAVQTEPWSRLRYEHDTSDRAWDMFSNHLLYKGPPGNITTTATTTTSAMAKDSSKGKGKAGAADDNSNKNEEREKLEREATRLAGRWSENEFLRAVSGRVGEGPEGDGDVDVVAARQPGAVAADEAKKDESAAAGGAKGKGKATATATATTAAAPATKRAGGKGKSVAFKGTAMEID</sequence>
<dbReference type="Proteomes" id="UP000012174">
    <property type="component" value="Unassembled WGS sequence"/>
</dbReference>
<dbReference type="HOGENOM" id="CLU_045565_0_0_1"/>
<dbReference type="OMA" id="HADYDRE"/>
<proteinExistence type="predicted"/>
<feature type="region of interest" description="Disordered" evidence="1">
    <location>
        <begin position="352"/>
        <end position="387"/>
    </location>
</feature>
<protein>
    <submittedName>
        <fullName evidence="2">Putative dna-directed rna polymerase iii complex subunit rpc37 protein</fullName>
    </submittedName>
</protein>
<gene>
    <name evidence="2" type="ORF">UCREL1_6352</name>
</gene>
<keyword evidence="2" id="KW-0240">DNA-directed RNA polymerase</keyword>
<evidence type="ECO:0000313" key="3">
    <source>
        <dbReference type="Proteomes" id="UP000012174"/>
    </source>
</evidence>
<feature type="compositionally biased region" description="Basic and acidic residues" evidence="1">
    <location>
        <begin position="373"/>
        <end position="387"/>
    </location>
</feature>
<dbReference type="PANTHER" id="PTHR12069">
    <property type="entry name" value="DNA-DIRECTED RNA POLYMERASES III 80 KDA POLYPEPTIDE RNA POLYMERASE III SUBUNIT 5"/>
    <property type="match status" value="1"/>
</dbReference>
<dbReference type="AlphaFoldDB" id="M7TIX9"/>
<dbReference type="OrthoDB" id="340681at2759"/>
<dbReference type="Pfam" id="PF04801">
    <property type="entry name" value="RPC5"/>
    <property type="match status" value="2"/>
</dbReference>
<reference evidence="3" key="1">
    <citation type="journal article" date="2013" name="Genome Announc.">
        <title>Draft genome sequence of the grapevine dieback fungus Eutypa lata UCR-EL1.</title>
        <authorList>
            <person name="Blanco-Ulate B."/>
            <person name="Rolshausen P.E."/>
            <person name="Cantu D."/>
        </authorList>
    </citation>
    <scope>NUCLEOTIDE SEQUENCE [LARGE SCALE GENOMIC DNA]</scope>
    <source>
        <strain evidence="3">UCR-EL1</strain>
    </source>
</reference>